<reference evidence="1 2" key="1">
    <citation type="journal article" date="2020" name="J. Phycol.">
        <title>Comparative genome analysis reveals Cyanidiococcus gen. nov., a new extremophilic red algal genus sister to Cyanidioschyzon (Cyanidioschyzonaceae, Rhodophyta).</title>
        <authorList>
            <person name="Liu S.-L."/>
            <person name="Chiang Y.-R."/>
            <person name="Yoon H.S."/>
            <person name="Fu H.-Y."/>
        </authorList>
    </citation>
    <scope>NUCLEOTIDE SEQUENCE [LARGE SCALE GENOMIC DNA]</scope>
    <source>
        <strain evidence="1 2">THAL066</strain>
    </source>
</reference>
<dbReference type="SUPFAM" id="SSF48371">
    <property type="entry name" value="ARM repeat"/>
    <property type="match status" value="1"/>
</dbReference>
<dbReference type="EMBL" id="VWRR01000001">
    <property type="protein sequence ID" value="KAF6005300.1"/>
    <property type="molecule type" value="Genomic_DNA"/>
</dbReference>
<dbReference type="OrthoDB" id="10523021at2759"/>
<keyword evidence="2" id="KW-1185">Reference proteome</keyword>
<gene>
    <name evidence="1" type="ORF">F1559_004161</name>
</gene>
<dbReference type="InterPro" id="IPR011989">
    <property type="entry name" value="ARM-like"/>
</dbReference>
<organism evidence="1 2">
    <name type="scientific">Cyanidiococcus yangmingshanensis</name>
    <dbReference type="NCBI Taxonomy" id="2690220"/>
    <lineage>
        <taxon>Eukaryota</taxon>
        <taxon>Rhodophyta</taxon>
        <taxon>Bangiophyceae</taxon>
        <taxon>Cyanidiales</taxon>
        <taxon>Cyanidiaceae</taxon>
        <taxon>Cyanidiococcus</taxon>
    </lineage>
</organism>
<dbReference type="Gene3D" id="1.25.10.10">
    <property type="entry name" value="Leucine-rich Repeat Variant"/>
    <property type="match status" value="1"/>
</dbReference>
<proteinExistence type="predicted"/>
<protein>
    <submittedName>
        <fullName evidence="1">Uncharacterized protein</fullName>
    </submittedName>
</protein>
<evidence type="ECO:0000313" key="2">
    <source>
        <dbReference type="Proteomes" id="UP000530660"/>
    </source>
</evidence>
<name>A0A7J7IRE2_9RHOD</name>
<accession>A0A7J7IRE2</accession>
<sequence>MATKVESEQVAEKLDSVLITWERLLESGAFELAQKETTALRRLISASVPPKTVEKTPELETNAVWLRHQATLWYRWVPVLCRAVRSEQAGSCSLLCFLFEDARRFLFPLCGLAKPVRHPKPGRLPGSSITAVRPSWPTFVPVSERYRMHLGLVYDTLGTALGVVHTPESLDVVTITGGKGVVDHSTWVCQLMRCLGVVVQNTPSRCLPTEQLGTLQQLIWKQYALSVGREVETLRAAALSCLKTIHTRLGTFPSLSLLLEDHERWNDTHVVSFVEAMLALRTHLRESRHQHDREDVQSDELVMQMIHHHLGCSSTSSTLRLQSARLLRQMLRLHPQLGETQQALTLNLLRDSFHAVRVVAVDCLTQRDTGLDTQMMFVEFQTLTRDPTAAMRAAACTALGRIPLADSVTEAMLVNSADASTPTIDTDLSADS</sequence>
<dbReference type="Proteomes" id="UP000530660">
    <property type="component" value="Unassembled WGS sequence"/>
</dbReference>
<dbReference type="InterPro" id="IPR016024">
    <property type="entry name" value="ARM-type_fold"/>
</dbReference>
<dbReference type="AlphaFoldDB" id="A0A7J7IRE2"/>
<comment type="caution">
    <text evidence="1">The sequence shown here is derived from an EMBL/GenBank/DDBJ whole genome shotgun (WGS) entry which is preliminary data.</text>
</comment>
<evidence type="ECO:0000313" key="1">
    <source>
        <dbReference type="EMBL" id="KAF6005300.1"/>
    </source>
</evidence>